<evidence type="ECO:0000256" key="1">
    <source>
        <dbReference type="SAM" id="MobiDB-lite"/>
    </source>
</evidence>
<feature type="region of interest" description="Disordered" evidence="1">
    <location>
        <begin position="1"/>
        <end position="35"/>
    </location>
</feature>
<accession>A0A8K0RV54</accession>
<organism evidence="2 3">
    <name type="scientific">Fusarium tricinctum</name>
    <dbReference type="NCBI Taxonomy" id="61284"/>
    <lineage>
        <taxon>Eukaryota</taxon>
        <taxon>Fungi</taxon>
        <taxon>Dikarya</taxon>
        <taxon>Ascomycota</taxon>
        <taxon>Pezizomycotina</taxon>
        <taxon>Sordariomycetes</taxon>
        <taxon>Hypocreomycetidae</taxon>
        <taxon>Hypocreales</taxon>
        <taxon>Nectriaceae</taxon>
        <taxon>Fusarium</taxon>
        <taxon>Fusarium tricinctum species complex</taxon>
    </lineage>
</organism>
<dbReference type="EMBL" id="JAGPXF010000005">
    <property type="protein sequence ID" value="KAH7242377.1"/>
    <property type="molecule type" value="Genomic_DNA"/>
</dbReference>
<feature type="compositionally biased region" description="Basic and acidic residues" evidence="1">
    <location>
        <begin position="1"/>
        <end position="10"/>
    </location>
</feature>
<name>A0A8K0RV54_9HYPO</name>
<dbReference type="OrthoDB" id="5029193at2759"/>
<dbReference type="Proteomes" id="UP000813427">
    <property type="component" value="Unassembled WGS sequence"/>
</dbReference>
<dbReference type="AlphaFoldDB" id="A0A8K0RV54"/>
<sequence>MAKEHKEKQPKQGRKTRRKSKQIKQSEENDMNQTNMRQCFTCHHSSPHEMNHSIQHYGGQHWQNRDTIRTAMLALHNNIFYNTSTPFEVQDICSRVGSLYTQMLEFAVDIGTPEEDGASMDWQWEPTTPVYLVRMPEEEACYPNGVVARPWETRQ</sequence>
<evidence type="ECO:0000313" key="2">
    <source>
        <dbReference type="EMBL" id="KAH7242377.1"/>
    </source>
</evidence>
<reference evidence="2" key="1">
    <citation type="journal article" date="2021" name="Nat. Commun.">
        <title>Genetic determinants of endophytism in the Arabidopsis root mycobiome.</title>
        <authorList>
            <person name="Mesny F."/>
            <person name="Miyauchi S."/>
            <person name="Thiergart T."/>
            <person name="Pickel B."/>
            <person name="Atanasova L."/>
            <person name="Karlsson M."/>
            <person name="Huettel B."/>
            <person name="Barry K.W."/>
            <person name="Haridas S."/>
            <person name="Chen C."/>
            <person name="Bauer D."/>
            <person name="Andreopoulos W."/>
            <person name="Pangilinan J."/>
            <person name="LaButti K."/>
            <person name="Riley R."/>
            <person name="Lipzen A."/>
            <person name="Clum A."/>
            <person name="Drula E."/>
            <person name="Henrissat B."/>
            <person name="Kohler A."/>
            <person name="Grigoriev I.V."/>
            <person name="Martin F.M."/>
            <person name="Hacquard S."/>
        </authorList>
    </citation>
    <scope>NUCLEOTIDE SEQUENCE</scope>
    <source>
        <strain evidence="2">MPI-SDFR-AT-0068</strain>
    </source>
</reference>
<evidence type="ECO:0000313" key="3">
    <source>
        <dbReference type="Proteomes" id="UP000813427"/>
    </source>
</evidence>
<keyword evidence="3" id="KW-1185">Reference proteome</keyword>
<proteinExistence type="predicted"/>
<comment type="caution">
    <text evidence="2">The sequence shown here is derived from an EMBL/GenBank/DDBJ whole genome shotgun (WGS) entry which is preliminary data.</text>
</comment>
<protein>
    <submittedName>
        <fullName evidence="2">Uncharacterized protein</fullName>
    </submittedName>
</protein>
<gene>
    <name evidence="2" type="ORF">BKA59DRAFT_480573</name>
</gene>
<feature type="compositionally biased region" description="Basic residues" evidence="1">
    <location>
        <begin position="11"/>
        <end position="22"/>
    </location>
</feature>